<gene>
    <name evidence="2" type="ORF">A9Q84_11775</name>
</gene>
<name>A0A1Y5F7U1_9BACT</name>
<proteinExistence type="predicted"/>
<accession>A0A1Y5F7U1</accession>
<dbReference type="NCBIfam" id="TIGR02532">
    <property type="entry name" value="IV_pilin_GFxxxE"/>
    <property type="match status" value="1"/>
</dbReference>
<evidence type="ECO:0000313" key="3">
    <source>
        <dbReference type="Proteomes" id="UP000196531"/>
    </source>
</evidence>
<evidence type="ECO:0000313" key="2">
    <source>
        <dbReference type="EMBL" id="OUR97007.1"/>
    </source>
</evidence>
<feature type="transmembrane region" description="Helical" evidence="1">
    <location>
        <begin position="20"/>
        <end position="40"/>
    </location>
</feature>
<dbReference type="AlphaFoldDB" id="A0A1Y5F7U1"/>
<organism evidence="2 3">
    <name type="scientific">Halobacteriovorax marinus</name>
    <dbReference type="NCBI Taxonomy" id="97084"/>
    <lineage>
        <taxon>Bacteria</taxon>
        <taxon>Pseudomonadati</taxon>
        <taxon>Bdellovibrionota</taxon>
        <taxon>Bacteriovoracia</taxon>
        <taxon>Bacteriovoracales</taxon>
        <taxon>Halobacteriovoraceae</taxon>
        <taxon>Halobacteriovorax</taxon>
    </lineage>
</organism>
<evidence type="ECO:0008006" key="4">
    <source>
        <dbReference type="Google" id="ProtNLM"/>
    </source>
</evidence>
<dbReference type="EMBL" id="MAAO01000006">
    <property type="protein sequence ID" value="OUR97007.1"/>
    <property type="molecule type" value="Genomic_DNA"/>
</dbReference>
<protein>
    <recommendedName>
        <fullName evidence="4">Prepilin-type N-terminal cleavage/methylation domain-containing protein</fullName>
    </recommendedName>
</protein>
<keyword evidence="1" id="KW-0472">Membrane</keyword>
<dbReference type="InterPro" id="IPR012902">
    <property type="entry name" value="N_methyl_site"/>
</dbReference>
<keyword evidence="1" id="KW-0812">Transmembrane</keyword>
<keyword evidence="1" id="KW-1133">Transmembrane helix</keyword>
<dbReference type="Pfam" id="PF07963">
    <property type="entry name" value="N_methyl"/>
    <property type="match status" value="1"/>
</dbReference>
<comment type="caution">
    <text evidence="2">The sequence shown here is derived from an EMBL/GenBank/DDBJ whole genome shotgun (WGS) entry which is preliminary data.</text>
</comment>
<sequence length="170" mass="19519">MVKKLRTLIQNKNGFTLVEVMISLAIFAVFVSAYLTAQGYNIRDSSIMRDELILKRYAEKKINEIIVSPPELKLSITLKADSGKFKQDDNFTYSVIYQKFVMPDLNAISGGDEEGGQNPQEKKILENVKKNLEKIIWQVEVTVKNETSERTYSVSTWIYNQQAQVVFEQL</sequence>
<reference evidence="3" key="1">
    <citation type="journal article" date="2017" name="Proc. Natl. Acad. Sci. U.S.A.">
        <title>Simulation of Deepwater Horizon oil plume reveals substrate specialization within a complex community of hydrocarbon-degraders.</title>
        <authorList>
            <person name="Hu P."/>
            <person name="Dubinsky E.A."/>
            <person name="Probst A.J."/>
            <person name="Wang J."/>
            <person name="Sieber C.M.K."/>
            <person name="Tom L.M."/>
            <person name="Gardinali P."/>
            <person name="Banfield J.F."/>
            <person name="Atlas R.M."/>
            <person name="Andersen G.L."/>
        </authorList>
    </citation>
    <scope>NUCLEOTIDE SEQUENCE [LARGE SCALE GENOMIC DNA]</scope>
</reference>
<dbReference type="Proteomes" id="UP000196531">
    <property type="component" value="Unassembled WGS sequence"/>
</dbReference>
<evidence type="ECO:0000256" key="1">
    <source>
        <dbReference type="SAM" id="Phobius"/>
    </source>
</evidence>